<dbReference type="OMA" id="YENEFIN"/>
<dbReference type="InterPro" id="IPR011009">
    <property type="entry name" value="Kinase-like_dom_sf"/>
</dbReference>
<evidence type="ECO:0000313" key="4">
    <source>
        <dbReference type="Proteomes" id="UP000014680"/>
    </source>
</evidence>
<dbReference type="PROSITE" id="PS50011">
    <property type="entry name" value="PROTEIN_KINASE_DOM"/>
    <property type="match status" value="1"/>
</dbReference>
<dbReference type="PROSITE" id="PS00108">
    <property type="entry name" value="PROTEIN_KINASE_ST"/>
    <property type="match status" value="1"/>
</dbReference>
<dbReference type="Proteomes" id="UP000014680">
    <property type="component" value="Unassembled WGS sequence"/>
</dbReference>
<evidence type="ECO:0000313" key="3">
    <source>
        <dbReference type="EMBL" id="ELP84735.1"/>
    </source>
</evidence>
<reference evidence="3 4" key="1">
    <citation type="submission" date="2012-10" db="EMBL/GenBank/DDBJ databases">
        <authorList>
            <person name="Zafar N."/>
            <person name="Inman J."/>
            <person name="Hall N."/>
            <person name="Lorenzi H."/>
            <person name="Caler E."/>
        </authorList>
    </citation>
    <scope>NUCLEOTIDE SEQUENCE [LARGE SCALE GENOMIC DNA]</scope>
    <source>
        <strain evidence="3 4">IP1</strain>
    </source>
</reference>
<dbReference type="GO" id="GO:0005634">
    <property type="term" value="C:nucleus"/>
    <property type="evidence" value="ECO:0007669"/>
    <property type="project" value="TreeGrafter"/>
</dbReference>
<evidence type="ECO:0000256" key="1">
    <source>
        <dbReference type="SAM" id="MobiDB-lite"/>
    </source>
</evidence>
<keyword evidence="3" id="KW-0808">Transferase</keyword>
<feature type="domain" description="Protein kinase" evidence="2">
    <location>
        <begin position="75"/>
        <end position="317"/>
    </location>
</feature>
<organism evidence="3 4">
    <name type="scientific">Entamoeba invadens IP1</name>
    <dbReference type="NCBI Taxonomy" id="370355"/>
    <lineage>
        <taxon>Eukaryota</taxon>
        <taxon>Amoebozoa</taxon>
        <taxon>Evosea</taxon>
        <taxon>Archamoebae</taxon>
        <taxon>Mastigamoebida</taxon>
        <taxon>Entamoebidae</taxon>
        <taxon>Entamoeba</taxon>
    </lineage>
</organism>
<dbReference type="SUPFAM" id="SSF56112">
    <property type="entry name" value="Protein kinase-like (PK-like)"/>
    <property type="match status" value="1"/>
</dbReference>
<accession>A0A0A1TYT4</accession>
<feature type="region of interest" description="Disordered" evidence="1">
    <location>
        <begin position="1"/>
        <end position="27"/>
    </location>
</feature>
<keyword evidence="4" id="KW-1185">Reference proteome</keyword>
<dbReference type="GO" id="GO:0044773">
    <property type="term" value="P:mitotic DNA damage checkpoint signaling"/>
    <property type="evidence" value="ECO:0007669"/>
    <property type="project" value="TreeGrafter"/>
</dbReference>
<dbReference type="GO" id="GO:0005737">
    <property type="term" value="C:cytoplasm"/>
    <property type="evidence" value="ECO:0007669"/>
    <property type="project" value="TreeGrafter"/>
</dbReference>
<protein>
    <submittedName>
        <fullName evidence="3">Membrane-associated tyrosine-and threonine-specific CDC2-inhibitory kinase, putative</fullName>
    </submittedName>
</protein>
<keyword evidence="3" id="KW-0418">Kinase</keyword>
<dbReference type="GO" id="GO:0005524">
    <property type="term" value="F:ATP binding"/>
    <property type="evidence" value="ECO:0007669"/>
    <property type="project" value="InterPro"/>
</dbReference>
<evidence type="ECO:0000259" key="2">
    <source>
        <dbReference type="PROSITE" id="PS50011"/>
    </source>
</evidence>
<dbReference type="RefSeq" id="XP_004184081.1">
    <property type="nucleotide sequence ID" value="XM_004184033.1"/>
</dbReference>
<dbReference type="InterPro" id="IPR008271">
    <property type="entry name" value="Ser/Thr_kinase_AS"/>
</dbReference>
<sequence length="371" mass="42896">MQAQRYTYVPHLPSLSKPRHKHHPLTQESVGDYFAPFRRQVRGTETPMMHKPSRNFPPYSKENDMQVKALLKRYQKVGRRLARGSYWDIYEAEDTQDPSNKCVLRVSNKGLLPNSYKREMEVNPNIADTTYLAKLIDIVYDQQKFVFYSVMELYKCSVLDVMENRGLSIEESLYAISSVANGLAYLNRIGYVHLDVKPDNMLVDYNGKVKLGDFGTTRRIGSNVPISETGDGRYCAPEVFRGSTSPLADVFSLGICLFEMTTKMTFPTYQFKFELDDPIITKMFPNEQIARMYVLMTNLDYSKRPLPEYLVGFSLFMSITTYGIHLDKFCVRYSDLDDSIISPPRVITSRDYRMTAQYPLCRSDYKQPNLN</sequence>
<gene>
    <name evidence="3" type="ORF">EIN_174100</name>
</gene>
<dbReference type="Gene3D" id="3.30.200.20">
    <property type="entry name" value="Phosphorylase Kinase, domain 1"/>
    <property type="match status" value="1"/>
</dbReference>
<dbReference type="EMBL" id="KB207112">
    <property type="protein sequence ID" value="ELP84735.1"/>
    <property type="molecule type" value="Genomic_DNA"/>
</dbReference>
<dbReference type="CDD" id="cd00180">
    <property type="entry name" value="PKc"/>
    <property type="match status" value="1"/>
</dbReference>
<dbReference type="AlphaFoldDB" id="A0A0A1TYT4"/>
<dbReference type="VEuPathDB" id="AmoebaDB:EIN_174100"/>
<name>A0A0A1TYT4_ENTIV</name>
<dbReference type="PANTHER" id="PTHR44167">
    <property type="entry name" value="OVARIAN-SPECIFIC SERINE/THREONINE-PROTEIN KINASE LOK-RELATED"/>
    <property type="match status" value="1"/>
</dbReference>
<proteinExistence type="predicted"/>
<dbReference type="GO" id="GO:0004674">
    <property type="term" value="F:protein serine/threonine kinase activity"/>
    <property type="evidence" value="ECO:0007669"/>
    <property type="project" value="TreeGrafter"/>
</dbReference>
<dbReference type="GeneID" id="14883568"/>
<dbReference type="OrthoDB" id="15247at2759"/>
<dbReference type="Pfam" id="PF00069">
    <property type="entry name" value="Pkinase"/>
    <property type="match status" value="1"/>
</dbReference>
<dbReference type="InterPro" id="IPR000719">
    <property type="entry name" value="Prot_kinase_dom"/>
</dbReference>
<dbReference type="PANTHER" id="PTHR44167:SF24">
    <property type="entry name" value="SERINE_THREONINE-PROTEIN KINASE CHK2"/>
    <property type="match status" value="1"/>
</dbReference>
<dbReference type="SMART" id="SM00220">
    <property type="entry name" value="S_TKc"/>
    <property type="match status" value="1"/>
</dbReference>
<dbReference type="Gene3D" id="1.10.510.10">
    <property type="entry name" value="Transferase(Phosphotransferase) domain 1"/>
    <property type="match status" value="1"/>
</dbReference>
<dbReference type="KEGG" id="eiv:EIN_174100"/>